<dbReference type="InterPro" id="IPR031424">
    <property type="entry name" value="QVR-like"/>
</dbReference>
<evidence type="ECO:0000256" key="11">
    <source>
        <dbReference type="ARBA" id="ARBA00044561"/>
    </source>
</evidence>
<evidence type="ECO:0000256" key="8">
    <source>
        <dbReference type="ARBA" id="ARBA00031037"/>
    </source>
</evidence>
<protein>
    <recommendedName>
        <fullName evidence="10">UPAR/Ly6 domain-containing protein qvr</fullName>
    </recommendedName>
    <alternativeName>
        <fullName evidence="11">Protein quiver</fullName>
    </alternativeName>
    <alternativeName>
        <fullName evidence="8">Protein sleepless</fullName>
    </alternativeName>
</protein>
<comment type="subunit">
    <text evidence="13">Interacts (via loop 2 of the three-fingered Ly-6 domain) with Sh/shaker; this interaction may stabilize both components of the complex and may be required for targeting or retention of Sh/shaker to neural cell projections. Interacts (via loop 2 of the three-fingered Ly-6 domain) with nAChRalpha3 and potentially other nicotinic acetylcholine receptors; this interaction is required for antagonism of nicotinic acetylcholine receptors.</text>
</comment>
<dbReference type="PANTHER" id="PTHR33562">
    <property type="entry name" value="ATILLA, ISOFORM B-RELATED-RELATED"/>
    <property type="match status" value="1"/>
</dbReference>
<dbReference type="GO" id="GO:0030431">
    <property type="term" value="P:sleep"/>
    <property type="evidence" value="ECO:0007669"/>
    <property type="project" value="InterPro"/>
</dbReference>
<evidence type="ECO:0000256" key="5">
    <source>
        <dbReference type="ARBA" id="ARBA00023108"/>
    </source>
</evidence>
<proteinExistence type="inferred from homology"/>
<evidence type="ECO:0000256" key="9">
    <source>
        <dbReference type="ARBA" id="ARBA00044499"/>
    </source>
</evidence>
<comment type="similarity">
    <text evidence="2">Belongs to the quiver family.</text>
</comment>
<dbReference type="Proteomes" id="UP000050795">
    <property type="component" value="Unassembled WGS sequence"/>
</dbReference>
<name>A0AA85K6Z4_TRIRE</name>
<comment type="subcellular location">
    <subcellularLocation>
        <location evidence="1">Cell membrane</location>
        <topology evidence="1">Lipid-anchor</topology>
        <topology evidence="1">GPI-anchor</topology>
        <orientation evidence="1">Extracellular side</orientation>
    </subcellularLocation>
    <subcellularLocation>
        <location evidence="9">Membrane raft</location>
        <topology evidence="9">Lipid-anchor</topology>
        <topology evidence="9">GPI-anchor</topology>
        <orientation evidence="9">Extracellular side</orientation>
    </subcellularLocation>
</comment>
<keyword evidence="14" id="KW-0472">Membrane</keyword>
<feature type="transmembrane region" description="Helical" evidence="14">
    <location>
        <begin position="12"/>
        <end position="34"/>
    </location>
</feature>
<evidence type="ECO:0000256" key="6">
    <source>
        <dbReference type="ARBA" id="ARBA00023157"/>
    </source>
</evidence>
<reference evidence="15" key="1">
    <citation type="submission" date="2022-06" db="EMBL/GenBank/DDBJ databases">
        <authorList>
            <person name="Berger JAMES D."/>
            <person name="Berger JAMES D."/>
        </authorList>
    </citation>
    <scope>NUCLEOTIDE SEQUENCE [LARGE SCALE GENOMIC DNA]</scope>
</reference>
<accession>A0AA85K6Z4</accession>
<dbReference type="AlphaFoldDB" id="A0AA85K6Z4"/>
<dbReference type="GO" id="GO:0032222">
    <property type="term" value="P:regulation of synaptic transmission, cholinergic"/>
    <property type="evidence" value="ECO:0007669"/>
    <property type="project" value="InterPro"/>
</dbReference>
<dbReference type="CDD" id="cd00117">
    <property type="entry name" value="TFP"/>
    <property type="match status" value="1"/>
</dbReference>
<evidence type="ECO:0000256" key="12">
    <source>
        <dbReference type="ARBA" id="ARBA00045788"/>
    </source>
</evidence>
<sequence>MVVSEGTQTKWVGGFLNIFTLIHLFPVCILLLLYEREISAIRCYQCDSNEDHSCPARRYFDTRLNAMIDCNSFLSYSPGTFCVKTYQESTGWNSWIKITRSCGARTDYEISAIRCYQCDSNEDHSCPARRYFDTRLNAMIDCNSFLSYSPGTFCVKTYQESTGWNSWIKITRSCGARTDYDVVSHTTLFYTNTTRLQFCTSLCNVI</sequence>
<keyword evidence="3" id="KW-1003">Cell membrane</keyword>
<evidence type="ECO:0000313" key="16">
    <source>
        <dbReference type="WBParaSite" id="TREG1_7000.1"/>
    </source>
</evidence>
<keyword evidence="4" id="KW-0732">Signal</keyword>
<dbReference type="GO" id="GO:0048511">
    <property type="term" value="P:rhythmic process"/>
    <property type="evidence" value="ECO:0007669"/>
    <property type="project" value="UniProtKB-KW"/>
</dbReference>
<reference evidence="16" key="2">
    <citation type="submission" date="2023-11" db="UniProtKB">
        <authorList>
            <consortium name="WormBaseParasite"/>
        </authorList>
    </citation>
    <scope>IDENTIFICATION</scope>
</reference>
<dbReference type="InterPro" id="IPR050975">
    <property type="entry name" value="Sleep_regulator"/>
</dbReference>
<dbReference type="GO" id="GO:0005886">
    <property type="term" value="C:plasma membrane"/>
    <property type="evidence" value="ECO:0007669"/>
    <property type="project" value="UniProtKB-SubCell"/>
</dbReference>
<dbReference type="GO" id="GO:0045121">
    <property type="term" value="C:membrane raft"/>
    <property type="evidence" value="ECO:0007669"/>
    <property type="project" value="UniProtKB-SubCell"/>
</dbReference>
<organism evidence="15 16">
    <name type="scientific">Trichobilharzia regenti</name>
    <name type="common">Nasal bird schistosome</name>
    <dbReference type="NCBI Taxonomy" id="157069"/>
    <lineage>
        <taxon>Eukaryota</taxon>
        <taxon>Metazoa</taxon>
        <taxon>Spiralia</taxon>
        <taxon>Lophotrochozoa</taxon>
        <taxon>Platyhelminthes</taxon>
        <taxon>Trematoda</taxon>
        <taxon>Digenea</taxon>
        <taxon>Strigeidida</taxon>
        <taxon>Schistosomatoidea</taxon>
        <taxon>Schistosomatidae</taxon>
        <taxon>Trichobilharzia</taxon>
    </lineage>
</organism>
<keyword evidence="14" id="KW-0812">Transmembrane</keyword>
<dbReference type="WBParaSite" id="TREG1_7000.1">
    <property type="protein sequence ID" value="TREG1_7000.1"/>
    <property type="gene ID" value="TREG1_7000"/>
</dbReference>
<comment type="function">
    <text evidence="12">Bifunctional regulator of neuronal activity in the mushroom body, and possibly other regions of the brain, that acts as a signaling molecule required for homeostatic regulation of sleep under normal conditions and after sleep deprivation. Reduces neuronal excitability by enhancing Sh/shaker K(+) channel activity; possibly by stabilizing Sh/shaker to increase protein levels, accelerating its activation kinetics, slowing C-type inactivation and enhancing recovery from inactivation. Specifically affects the A-type K(+) current. Antagonizes nicotinic acetylcholine receptors (nAChRs) to reduce synaptic transmission, possibly by preventing their localization to the cell surface. Required for regulation of neuromuscular excitability and plasticity at neuromuscular junctions.</text>
</comment>
<evidence type="ECO:0000256" key="1">
    <source>
        <dbReference type="ARBA" id="ARBA00004471"/>
    </source>
</evidence>
<keyword evidence="6" id="KW-1015">Disulfide bond</keyword>
<evidence type="ECO:0000256" key="4">
    <source>
        <dbReference type="ARBA" id="ARBA00022729"/>
    </source>
</evidence>
<evidence type="ECO:0000256" key="7">
    <source>
        <dbReference type="ARBA" id="ARBA00023180"/>
    </source>
</evidence>
<keyword evidence="15" id="KW-1185">Reference proteome</keyword>
<evidence type="ECO:0000256" key="10">
    <source>
        <dbReference type="ARBA" id="ARBA00044524"/>
    </source>
</evidence>
<evidence type="ECO:0000256" key="13">
    <source>
        <dbReference type="ARBA" id="ARBA00046769"/>
    </source>
</evidence>
<evidence type="ECO:0000313" key="15">
    <source>
        <dbReference type="Proteomes" id="UP000050795"/>
    </source>
</evidence>
<keyword evidence="5" id="KW-0090">Biological rhythms</keyword>
<evidence type="ECO:0000256" key="2">
    <source>
        <dbReference type="ARBA" id="ARBA00010522"/>
    </source>
</evidence>
<dbReference type="PANTHER" id="PTHR33562:SF31">
    <property type="entry name" value="PROTEIN QUIVER"/>
    <property type="match status" value="1"/>
</dbReference>
<keyword evidence="14" id="KW-1133">Transmembrane helix</keyword>
<evidence type="ECO:0000256" key="14">
    <source>
        <dbReference type="SAM" id="Phobius"/>
    </source>
</evidence>
<keyword evidence="7" id="KW-0325">Glycoprotein</keyword>
<dbReference type="Pfam" id="PF17064">
    <property type="entry name" value="QVR"/>
    <property type="match status" value="2"/>
</dbReference>
<evidence type="ECO:0000256" key="3">
    <source>
        <dbReference type="ARBA" id="ARBA00022475"/>
    </source>
</evidence>